<dbReference type="AlphaFoldDB" id="A0A388SGT8"/>
<reference evidence="2 3" key="1">
    <citation type="journal article" date="2018" name="Int. J. Syst. Evol. Microbiol.">
        <title>Mesosutterella multiformis gen. nov., sp. nov., a member of the family Sutterellaceae and Sutterella megalosphaeroides sp. nov., isolated from human faeces.</title>
        <authorList>
            <person name="Sakamoto M."/>
            <person name="Ikeyama N."/>
            <person name="Kunihiro T."/>
            <person name="Iino T."/>
            <person name="Yuki M."/>
            <person name="Ohkuma M."/>
        </authorList>
    </citation>
    <scope>NUCLEOTIDE SEQUENCE [LARGE SCALE GENOMIC DNA]</scope>
    <source>
        <strain evidence="2 3">4NBBH2</strain>
    </source>
</reference>
<proteinExistence type="predicted"/>
<evidence type="ECO:0000256" key="1">
    <source>
        <dbReference type="SAM" id="Coils"/>
    </source>
</evidence>
<keyword evidence="3" id="KW-1185">Reference proteome</keyword>
<evidence type="ECO:0000313" key="3">
    <source>
        <dbReference type="Proteomes" id="UP000266091"/>
    </source>
</evidence>
<protein>
    <submittedName>
        <fullName evidence="2">Uncharacterized protein</fullName>
    </submittedName>
</protein>
<dbReference type="Proteomes" id="UP000266091">
    <property type="component" value="Unassembled WGS sequence"/>
</dbReference>
<dbReference type="EMBL" id="BGZJ01000002">
    <property type="protein sequence ID" value="GBO94650.1"/>
    <property type="molecule type" value="Genomic_DNA"/>
</dbReference>
<keyword evidence="1" id="KW-0175">Coiled coil</keyword>
<sequence length="886" mass="99629">MKKDEIGMESIKESEIRSLWGLDPEEAAGPLGYLAGRAVQHLFQAPLSPSPAEKIENAIRDLERLQSLEKKGVELRDSDREPSAVSLTEDAKSRVKAAFSRVTAESPRVTEDLIAAITRLASPGLTQKDAAEAKQLCRRIIRFVAPLRVPFAERPLEVPAAIEHLWAAFPAPFNTIFELFLRSPFFRDMPTDFRKGLRLFRVADTAAWSDWTDAAERAFNEREAFFSGIARGARCSTVTEKGETMSPFDLYLDAIGPQAKDPAAAAEKVFSAMADVYFSIRNDPDYVNWNPRLEGALEKCEAAGALLREAWEGHIEKNPMPADTPTAEDSDPLSPAARAYSLALTDAGIDRLPEFFDYASGKFIRSILSLPLSGSPARETRAILFGLRQMIGSIEWHMKDYPIRRGWQEYTGRIPRLFCSSGNEALEGIEKPLLKAIEKGASSRLFTRLRGALQPQTDFPAEVTEKTFEVIRELMILGKQTHRSDWSEPPKASLERIRKEVLFIHQAFEHAVCEDDKEIENPTDITAELWKSRPGIPDFNRESAKELKEDHPERWADAFPGISIEDLLFTLDRATGNVIRCLSRVPYLADPREELEQAKEDLARLERSKLRLSGVIPPVASEEHQALEAALKTLSETLEAERQSLAFEVFADSMKLKTRSPNSVAAQILRAIIFLIKAAQMPTDEKTEKQKAVFSEQAHKSFYDVYWRWCSNSRTPDSLKWIHSVIDLTQEGILERFPNGRIPYKAIYRHAGPMPMPISSYFPRSKRVTVGDAALKMVRTSIDGPWYIKLSDFEFFLSGAEGSGNPGFHLRADTHLKNGDILCVMGTMFLRLRGAVRYLEDLSDHPANPDPKEAAEFQTWAHEAIRVLSTADPENQPESESQKDPE</sequence>
<comment type="caution">
    <text evidence="2">The sequence shown here is derived from an EMBL/GenBank/DDBJ whole genome shotgun (WGS) entry which is preliminary data.</text>
</comment>
<feature type="coiled-coil region" evidence="1">
    <location>
        <begin position="588"/>
        <end position="644"/>
    </location>
</feature>
<evidence type="ECO:0000313" key="2">
    <source>
        <dbReference type="EMBL" id="GBO94650.1"/>
    </source>
</evidence>
<accession>A0A388SGT8</accession>
<dbReference type="RefSeq" id="WP_116270879.1">
    <property type="nucleotide sequence ID" value="NZ_BGZJ01000002.1"/>
</dbReference>
<name>A0A388SGT8_9BURK</name>
<gene>
    <name evidence="2" type="ORF">MESMUL_20040</name>
</gene>
<organism evidence="2 3">
    <name type="scientific">Mesosutterella multiformis</name>
    <dbReference type="NCBI Taxonomy" id="2259133"/>
    <lineage>
        <taxon>Bacteria</taxon>
        <taxon>Pseudomonadati</taxon>
        <taxon>Pseudomonadota</taxon>
        <taxon>Betaproteobacteria</taxon>
        <taxon>Burkholderiales</taxon>
        <taxon>Sutterellaceae</taxon>
        <taxon>Mesosutterella</taxon>
    </lineage>
</organism>